<organism evidence="1">
    <name type="scientific">Siphoviridae sp. ctZHD14</name>
    <dbReference type="NCBI Taxonomy" id="2827891"/>
    <lineage>
        <taxon>Viruses</taxon>
        <taxon>Duplodnaviria</taxon>
        <taxon>Heunggongvirae</taxon>
        <taxon>Uroviricota</taxon>
        <taxon>Caudoviricetes</taxon>
    </lineage>
</organism>
<evidence type="ECO:0000313" key="1">
    <source>
        <dbReference type="EMBL" id="DAF55330.1"/>
    </source>
</evidence>
<proteinExistence type="predicted"/>
<protein>
    <submittedName>
        <fullName evidence="1">Uncharacterized protein</fullName>
    </submittedName>
</protein>
<sequence>MDEEENTYPIDGYGEFLNKYLIKDTNGVYTNQSYLVPVYRVKEAINYYFADGEKLGSWGYYPIVDCPFGDEAKYIF</sequence>
<dbReference type="EMBL" id="BK032687">
    <property type="protein sequence ID" value="DAF55330.1"/>
    <property type="molecule type" value="Genomic_DNA"/>
</dbReference>
<name>A0A8S5SXQ2_9CAUD</name>
<reference evidence="1" key="1">
    <citation type="journal article" date="2021" name="Proc. Natl. Acad. Sci. U.S.A.">
        <title>A Catalog of Tens of Thousands of Viruses from Human Metagenomes Reveals Hidden Associations with Chronic Diseases.</title>
        <authorList>
            <person name="Tisza M.J."/>
            <person name="Buck C.B."/>
        </authorList>
    </citation>
    <scope>NUCLEOTIDE SEQUENCE</scope>
    <source>
        <strain evidence="1">CtZHD14</strain>
    </source>
</reference>
<accession>A0A8S5SXQ2</accession>